<comment type="caution">
    <text evidence="1">The sequence shown here is derived from an EMBL/GenBank/DDBJ whole genome shotgun (WGS) entry which is preliminary data.</text>
</comment>
<sequence>MWSDNLDLRPPKGKAKQKINSKSAMESGKQYKLKTKSVVDSSQNPKLVTLGEILKCESVNESSSQHEELVKHMSNLPGYLKRSDRGKNIQEKALNFGVLDWSRLEKWKNKQSFNSNEESSSSSRAAAASSSTFRRHKKHDDRKGLSYSSIKESYKETFPESSKLSSRNVKQYRNSGKMVVGGENRMRSREFESIGKIQSLQKEKRSDYDVEAMSMQGLQQHSYKKKDRSFSSSFDDRLPSFERKDKGISFISENKMSSRSRETKIKKDQWRDSSDIDVDQKHCHGMPRDIVLLRPRKFLQSNFENFFPLSQSIASSDDNFSESSLTSSSYISLPEEAYTENVLPSMTNLSSSSETTRDSFDTDLDVDFSSVRSNKPGCSNRMSSFDSKDTCIEKDALNTKLRNQCSFSNMKESTESDKNSLSGHQISFDLNRIGRSLSFKEGPTLPKQSSMQVSAKSGPLIFESAYLNKSSKDHKVNGHKRNISSTFMRLLDPIWKYKTSNTQDHSSESILTSKESPNSTSFRTNNLHDDKSKESSMKALLQITIKNGLPLFHFVINSERKVLAATMNSLASSEKDDGSCYFTFYLLNEIKKKSGRWTSQWSKEKNCGGYAYNIAGHMKISNSRITESKDQSFKGQCMVKDYVLFGIGIDRPDQEPQEFVKRKELAAAVIEIPCENDINLMKKECLKCLLADKRCFCIPQENDISGSSITVILPGGLHASPNKGEPSPLIHRWKLGGICDCGGWDVGCKLRVLSNQNLSSKPHIERFQLFVQEGSEQDTPLFILEPLKDGFYSVEFSSTITHLQAFFISVSLLSSKKLPNTLEMSKELNSKNKTTSNYNSVPPLSPVDRV</sequence>
<dbReference type="Proteomes" id="UP001177021">
    <property type="component" value="Unassembled WGS sequence"/>
</dbReference>
<gene>
    <name evidence="1" type="ORF">MILVUS5_LOCUS34626</name>
</gene>
<protein>
    <submittedName>
        <fullName evidence="1">Uncharacterized protein</fullName>
    </submittedName>
</protein>
<keyword evidence="2" id="KW-1185">Reference proteome</keyword>
<evidence type="ECO:0000313" key="1">
    <source>
        <dbReference type="EMBL" id="CAJ2670616.1"/>
    </source>
</evidence>
<reference evidence="1" key="1">
    <citation type="submission" date="2023-10" db="EMBL/GenBank/DDBJ databases">
        <authorList>
            <person name="Rodriguez Cubillos JULIANA M."/>
            <person name="De Vega J."/>
        </authorList>
    </citation>
    <scope>NUCLEOTIDE SEQUENCE</scope>
</reference>
<evidence type="ECO:0000313" key="2">
    <source>
        <dbReference type="Proteomes" id="UP001177021"/>
    </source>
</evidence>
<proteinExistence type="predicted"/>
<organism evidence="1 2">
    <name type="scientific">Trifolium pratense</name>
    <name type="common">Red clover</name>
    <dbReference type="NCBI Taxonomy" id="57577"/>
    <lineage>
        <taxon>Eukaryota</taxon>
        <taxon>Viridiplantae</taxon>
        <taxon>Streptophyta</taxon>
        <taxon>Embryophyta</taxon>
        <taxon>Tracheophyta</taxon>
        <taxon>Spermatophyta</taxon>
        <taxon>Magnoliopsida</taxon>
        <taxon>eudicotyledons</taxon>
        <taxon>Gunneridae</taxon>
        <taxon>Pentapetalae</taxon>
        <taxon>rosids</taxon>
        <taxon>fabids</taxon>
        <taxon>Fabales</taxon>
        <taxon>Fabaceae</taxon>
        <taxon>Papilionoideae</taxon>
        <taxon>50 kb inversion clade</taxon>
        <taxon>NPAAA clade</taxon>
        <taxon>Hologalegina</taxon>
        <taxon>IRL clade</taxon>
        <taxon>Trifolieae</taxon>
        <taxon>Trifolium</taxon>
    </lineage>
</organism>
<name>A0ACB0LMY9_TRIPR</name>
<accession>A0ACB0LMY9</accession>
<dbReference type="EMBL" id="CASHSV030000615">
    <property type="protein sequence ID" value="CAJ2670616.1"/>
    <property type="molecule type" value="Genomic_DNA"/>
</dbReference>